<proteinExistence type="predicted"/>
<comment type="caution">
    <text evidence="2">The sequence shown here is derived from an EMBL/GenBank/DDBJ whole genome shotgun (WGS) entry which is preliminary data.</text>
</comment>
<dbReference type="OrthoDB" id="3465763at2"/>
<protein>
    <submittedName>
        <fullName evidence="2">Uncharacterized protein</fullName>
    </submittedName>
</protein>
<feature type="chain" id="PRO_5012580295" evidence="1">
    <location>
        <begin position="24"/>
        <end position="90"/>
    </location>
</feature>
<sequence>MRFAVAAAVLSLTALLPATPAAAVGTQTIYMNVSGSDSAAGDTPAAAVRTLGRVEQLVAAGPFNHDVEVRLHAGAYLAQQTIWQTHRPGV</sequence>
<evidence type="ECO:0000256" key="1">
    <source>
        <dbReference type="SAM" id="SignalP"/>
    </source>
</evidence>
<evidence type="ECO:0000313" key="2">
    <source>
        <dbReference type="EMBL" id="OWV00289.1"/>
    </source>
</evidence>
<feature type="signal peptide" evidence="1">
    <location>
        <begin position="1"/>
        <end position="23"/>
    </location>
</feature>
<dbReference type="EMBL" id="MZMV01000070">
    <property type="protein sequence ID" value="OWV00289.1"/>
    <property type="molecule type" value="Genomic_DNA"/>
</dbReference>
<reference evidence="2 3" key="1">
    <citation type="submission" date="2017-03" db="EMBL/GenBank/DDBJ databases">
        <title>Whole genome sequence of Micromonospora wenchangensis, isolated from mangrove soil.</title>
        <authorList>
            <person name="Yang H."/>
        </authorList>
    </citation>
    <scope>NUCLEOTIDE SEQUENCE [LARGE SCALE GENOMIC DNA]</scope>
    <source>
        <strain evidence="2 3">CCTCC AA 2012002</strain>
    </source>
</reference>
<accession>A0A246REK2</accession>
<keyword evidence="3" id="KW-1185">Reference proteome</keyword>
<gene>
    <name evidence="2" type="ORF">B5D80_28075</name>
</gene>
<keyword evidence="1" id="KW-0732">Signal</keyword>
<evidence type="ECO:0000313" key="3">
    <source>
        <dbReference type="Proteomes" id="UP000197174"/>
    </source>
</evidence>
<name>A0A246REK2_9ACTN</name>
<dbReference type="RefSeq" id="WP_088646948.1">
    <property type="nucleotide sequence ID" value="NZ_MZMV01000070.1"/>
</dbReference>
<organism evidence="2 3">
    <name type="scientific">Micromonospora wenchangensis</name>
    <dbReference type="NCBI Taxonomy" id="1185415"/>
    <lineage>
        <taxon>Bacteria</taxon>
        <taxon>Bacillati</taxon>
        <taxon>Actinomycetota</taxon>
        <taxon>Actinomycetes</taxon>
        <taxon>Micromonosporales</taxon>
        <taxon>Micromonosporaceae</taxon>
        <taxon>Micromonospora</taxon>
    </lineage>
</organism>
<dbReference type="Proteomes" id="UP000197174">
    <property type="component" value="Unassembled WGS sequence"/>
</dbReference>
<dbReference type="AlphaFoldDB" id="A0A246REK2"/>